<dbReference type="EMBL" id="SOZJ01000001">
    <property type="protein sequence ID" value="TGJ73943.1"/>
    <property type="molecule type" value="Genomic_DNA"/>
</dbReference>
<organism evidence="1 2">
    <name type="scientific">Orbilia oligospora</name>
    <name type="common">Nematode-trapping fungus</name>
    <name type="synonym">Arthrobotrys oligospora</name>
    <dbReference type="NCBI Taxonomy" id="2813651"/>
    <lineage>
        <taxon>Eukaryota</taxon>
        <taxon>Fungi</taxon>
        <taxon>Dikarya</taxon>
        <taxon>Ascomycota</taxon>
        <taxon>Pezizomycotina</taxon>
        <taxon>Orbiliomycetes</taxon>
        <taxon>Orbiliales</taxon>
        <taxon>Orbiliaceae</taxon>
        <taxon>Orbilia</taxon>
    </lineage>
</organism>
<accession>A0A8H2EAE9</accession>
<gene>
    <name evidence="1" type="ORF">EYR41_001006</name>
</gene>
<evidence type="ECO:0000313" key="1">
    <source>
        <dbReference type="EMBL" id="TGJ73943.1"/>
    </source>
</evidence>
<evidence type="ECO:0000313" key="2">
    <source>
        <dbReference type="Proteomes" id="UP000297595"/>
    </source>
</evidence>
<dbReference type="AlphaFoldDB" id="A0A8H2EAE9"/>
<dbReference type="Proteomes" id="UP000297595">
    <property type="component" value="Unassembled WGS sequence"/>
</dbReference>
<proteinExistence type="predicted"/>
<comment type="caution">
    <text evidence="1">The sequence shown here is derived from an EMBL/GenBank/DDBJ whole genome shotgun (WGS) entry which is preliminary data.</text>
</comment>
<sequence length="79" mass="8587">MQGYVGKDVIRLNLHYIALSIGLSSHFSESGCIIESDLEVTSNFGMTSSCITECILYNGASHQPGIWSPIGIIRRTVPT</sequence>
<protein>
    <submittedName>
        <fullName evidence="1">Uncharacterized protein</fullName>
    </submittedName>
</protein>
<name>A0A8H2EAE9_ORBOL</name>
<reference evidence="1 2" key="1">
    <citation type="submission" date="2019-03" db="EMBL/GenBank/DDBJ databases">
        <title>Nematode-trapping fungi genome.</title>
        <authorList>
            <person name="Vidal-Diez De Ulzurrun G."/>
        </authorList>
    </citation>
    <scope>NUCLEOTIDE SEQUENCE [LARGE SCALE GENOMIC DNA]</scope>
    <source>
        <strain evidence="1 2">TWF154</strain>
    </source>
</reference>